<dbReference type="Proteomes" id="UP000277671">
    <property type="component" value="Unassembled WGS sequence"/>
</dbReference>
<organism evidence="2 3">
    <name type="scientific">Micromonospora pisi</name>
    <dbReference type="NCBI Taxonomy" id="589240"/>
    <lineage>
        <taxon>Bacteria</taxon>
        <taxon>Bacillati</taxon>
        <taxon>Actinomycetota</taxon>
        <taxon>Actinomycetes</taxon>
        <taxon>Micromonosporales</taxon>
        <taxon>Micromonosporaceae</taxon>
        <taxon>Micromonospora</taxon>
    </lineage>
</organism>
<accession>A0A495JPD6</accession>
<feature type="region of interest" description="Disordered" evidence="1">
    <location>
        <begin position="1"/>
        <end position="52"/>
    </location>
</feature>
<gene>
    <name evidence="2" type="ORF">BDK92_4868</name>
</gene>
<evidence type="ECO:0000313" key="3">
    <source>
        <dbReference type="Proteomes" id="UP000277671"/>
    </source>
</evidence>
<keyword evidence="3" id="KW-1185">Reference proteome</keyword>
<proteinExistence type="predicted"/>
<sequence length="548" mass="58396">MESGPRFTNIGSGPVRTFADAGVGPDRRQDVPTSYAARPDHSTTVPTPPEPVRIDQPLIDPVPDEPLAVVAVGPAGGGRDAVVAALLEVTESALRVPEGTFLVIRHGPRITGSAYLPGYREPHPYGNEATGAGPALARPPRRVELTLPEPLLRRFDMVDTPHTGELGPAGTRILLDVVDRAGALLFVISAEQALTAPDLDLLTEVARSDAKVFFVVTPGAGGWPDPGETDLVTDVDWTAGLDPEIGYVLTDAATDPIQVILDAHRAALLAAVPSLADAKWLALDPGHEDAGHLRRALTDWAEPAAMHRVAAHPPVAPDATRTVPVASTAHDSDWADWLDREVHTRAHRLRQHLALELANIHLRCVQELVFGGGCRALPGALDRELHALSLRAVDESDRGVERILAETLTRVFGTPPDEAVRRRVAVAVRWGFDEERSGRELARVLLVTSTGGVATVTGAAAVAALAVYPGELGGVVLPPIGAGLSGGCYQHWRSPSNADVAKARSWLQRALREVELELARELTRRFEAVQSSLGTVLHDAVDHGILLA</sequence>
<protein>
    <recommendedName>
        <fullName evidence="4">Dynamin family protein</fullName>
    </recommendedName>
</protein>
<reference evidence="2 3" key="1">
    <citation type="submission" date="2018-10" db="EMBL/GenBank/DDBJ databases">
        <title>Sequencing the genomes of 1000 actinobacteria strains.</title>
        <authorList>
            <person name="Klenk H.-P."/>
        </authorList>
    </citation>
    <scope>NUCLEOTIDE SEQUENCE [LARGE SCALE GENOMIC DNA]</scope>
    <source>
        <strain evidence="2 3">DSM 45175</strain>
    </source>
</reference>
<dbReference type="EMBL" id="RBKT01000001">
    <property type="protein sequence ID" value="RKR90495.1"/>
    <property type="molecule type" value="Genomic_DNA"/>
</dbReference>
<name>A0A495JPD6_9ACTN</name>
<dbReference type="RefSeq" id="WP_121158760.1">
    <property type="nucleotide sequence ID" value="NZ_RBKT01000001.1"/>
</dbReference>
<evidence type="ECO:0000256" key="1">
    <source>
        <dbReference type="SAM" id="MobiDB-lite"/>
    </source>
</evidence>
<comment type="caution">
    <text evidence="2">The sequence shown here is derived from an EMBL/GenBank/DDBJ whole genome shotgun (WGS) entry which is preliminary data.</text>
</comment>
<evidence type="ECO:0008006" key="4">
    <source>
        <dbReference type="Google" id="ProtNLM"/>
    </source>
</evidence>
<dbReference type="Gene3D" id="3.40.50.300">
    <property type="entry name" value="P-loop containing nucleotide triphosphate hydrolases"/>
    <property type="match status" value="1"/>
</dbReference>
<dbReference type="AlphaFoldDB" id="A0A495JPD6"/>
<evidence type="ECO:0000313" key="2">
    <source>
        <dbReference type="EMBL" id="RKR90495.1"/>
    </source>
</evidence>
<dbReference type="OrthoDB" id="3377891at2"/>
<dbReference type="InterPro" id="IPR027417">
    <property type="entry name" value="P-loop_NTPase"/>
</dbReference>